<feature type="transmembrane region" description="Helical" evidence="7">
    <location>
        <begin position="366"/>
        <end position="384"/>
    </location>
</feature>
<feature type="domain" description="Peptidase S54 rhomboid" evidence="8">
    <location>
        <begin position="221"/>
        <end position="353"/>
    </location>
</feature>
<feature type="transmembrane region" description="Helical" evidence="7">
    <location>
        <begin position="262"/>
        <end position="280"/>
    </location>
</feature>
<keyword evidence="3 7" id="KW-0812">Transmembrane</keyword>
<dbReference type="SUPFAM" id="SSF144091">
    <property type="entry name" value="Rhomboid-like"/>
    <property type="match status" value="1"/>
</dbReference>
<keyword evidence="5 7" id="KW-1133">Transmembrane helix</keyword>
<dbReference type="InterPro" id="IPR050925">
    <property type="entry name" value="Rhomboid_protease_S54"/>
</dbReference>
<dbReference type="EMBL" id="CP147407">
    <property type="protein sequence ID" value="WXB95573.1"/>
    <property type="molecule type" value="Genomic_DNA"/>
</dbReference>
<gene>
    <name evidence="9" type="ORF">WCV65_13480</name>
</gene>
<evidence type="ECO:0000256" key="1">
    <source>
        <dbReference type="ARBA" id="ARBA00004141"/>
    </source>
</evidence>
<feature type="transmembrane region" description="Helical" evidence="7">
    <location>
        <begin position="338"/>
        <end position="354"/>
    </location>
</feature>
<dbReference type="PANTHER" id="PTHR43731">
    <property type="entry name" value="RHOMBOID PROTEASE"/>
    <property type="match status" value="1"/>
</dbReference>
<organism evidence="9 10">
    <name type="scientific">Metabacillus sediminis</name>
    <dbReference type="NCBI Taxonomy" id="3117746"/>
    <lineage>
        <taxon>Bacteria</taxon>
        <taxon>Bacillati</taxon>
        <taxon>Bacillota</taxon>
        <taxon>Bacilli</taxon>
        <taxon>Bacillales</taxon>
        <taxon>Bacillaceae</taxon>
        <taxon>Metabacillus</taxon>
    </lineage>
</organism>
<evidence type="ECO:0000313" key="10">
    <source>
        <dbReference type="Proteomes" id="UP001377337"/>
    </source>
</evidence>
<feature type="transmembrane region" description="Helical" evidence="7">
    <location>
        <begin position="180"/>
        <end position="199"/>
    </location>
</feature>
<sequence length="387" mass="43566">MALEQDVFYWSIIGQLLDGKYRIVTMAEDHNEVWLESQRSADFQLVRFVRMDADWGNRLEQDMERAAHMFEEIRKNAGRKSMNILNIYISAYAPVDEWEHLVEKPYSRGNIVLKNVVISDEKRSEGMISMEDMLSVRLEKELPEITDYEELHSYRLKVLEKENTRVTQERKLFEYGKPRFTKLLLAIQIVVFILMELAGGSQNNQTLVNFGAKFNPYIMEGEWWRLITPMFLHIGFIHLLMNSMALYFIGEAVEKMFGSARFLMIYFFSGIMGTLASFAFNTSISAGASGAIFGCFGALLYLGVVQRDLFLRTIGPNILVVIGINLALGFTISNIDNAGHIGGLIGGMAAAFAVQLPSQSKSARQGLAAAAGLVLAVSLAAFGYSRW</sequence>
<dbReference type="PANTHER" id="PTHR43731:SF14">
    <property type="entry name" value="PRESENILIN-ASSOCIATED RHOMBOID-LIKE PROTEIN, MITOCHONDRIAL"/>
    <property type="match status" value="1"/>
</dbReference>
<comment type="subcellular location">
    <subcellularLocation>
        <location evidence="1">Membrane</location>
        <topology evidence="1">Multi-pass membrane protein</topology>
    </subcellularLocation>
</comment>
<keyword evidence="6 7" id="KW-0472">Membrane</keyword>
<dbReference type="Gene3D" id="1.20.1540.10">
    <property type="entry name" value="Rhomboid-like"/>
    <property type="match status" value="1"/>
</dbReference>
<dbReference type="InterPro" id="IPR035952">
    <property type="entry name" value="Rhomboid-like_sf"/>
</dbReference>
<evidence type="ECO:0000256" key="5">
    <source>
        <dbReference type="ARBA" id="ARBA00022989"/>
    </source>
</evidence>
<reference evidence="9 10" key="1">
    <citation type="submission" date="2024-02" db="EMBL/GenBank/DDBJ databases">
        <title>Seven novel Bacillus-like species.</title>
        <authorList>
            <person name="Liu G."/>
        </authorList>
    </citation>
    <scope>NUCLEOTIDE SEQUENCE [LARGE SCALE GENOMIC DNA]</scope>
    <source>
        <strain evidence="9 10">FJAT-52054</strain>
    </source>
</reference>
<name>A0ABZ2NCX9_9BACI</name>
<dbReference type="GO" id="GO:0008233">
    <property type="term" value="F:peptidase activity"/>
    <property type="evidence" value="ECO:0007669"/>
    <property type="project" value="UniProtKB-KW"/>
</dbReference>
<feature type="transmembrane region" description="Helical" evidence="7">
    <location>
        <begin position="230"/>
        <end position="250"/>
    </location>
</feature>
<keyword evidence="10" id="KW-1185">Reference proteome</keyword>
<evidence type="ECO:0000256" key="7">
    <source>
        <dbReference type="SAM" id="Phobius"/>
    </source>
</evidence>
<evidence type="ECO:0000256" key="6">
    <source>
        <dbReference type="ARBA" id="ARBA00023136"/>
    </source>
</evidence>
<dbReference type="GO" id="GO:0006508">
    <property type="term" value="P:proteolysis"/>
    <property type="evidence" value="ECO:0007669"/>
    <property type="project" value="UniProtKB-KW"/>
</dbReference>
<feature type="transmembrane region" description="Helical" evidence="7">
    <location>
        <begin position="286"/>
        <end position="302"/>
    </location>
</feature>
<keyword evidence="4 9" id="KW-0378">Hydrolase</keyword>
<dbReference type="Proteomes" id="UP001377337">
    <property type="component" value="Chromosome"/>
</dbReference>
<dbReference type="EC" id="3.4.21.-" evidence="9"/>
<dbReference type="InterPro" id="IPR022764">
    <property type="entry name" value="Peptidase_S54_rhomboid_dom"/>
</dbReference>
<keyword evidence="9" id="KW-0645">Protease</keyword>
<accession>A0ABZ2NCX9</accession>
<comment type="similarity">
    <text evidence="2">Belongs to the peptidase S54 family.</text>
</comment>
<dbReference type="RefSeq" id="WP_338777132.1">
    <property type="nucleotide sequence ID" value="NZ_CP147407.1"/>
</dbReference>
<dbReference type="Pfam" id="PF01694">
    <property type="entry name" value="Rhomboid"/>
    <property type="match status" value="1"/>
</dbReference>
<evidence type="ECO:0000259" key="8">
    <source>
        <dbReference type="Pfam" id="PF01694"/>
    </source>
</evidence>
<evidence type="ECO:0000313" key="9">
    <source>
        <dbReference type="EMBL" id="WXB95573.1"/>
    </source>
</evidence>
<evidence type="ECO:0000256" key="2">
    <source>
        <dbReference type="ARBA" id="ARBA00009045"/>
    </source>
</evidence>
<protein>
    <submittedName>
        <fullName evidence="9">Rhomboid family intramembrane serine protease</fullName>
        <ecNumber evidence="9">3.4.21.-</ecNumber>
    </submittedName>
</protein>
<proteinExistence type="inferred from homology"/>
<evidence type="ECO:0000256" key="4">
    <source>
        <dbReference type="ARBA" id="ARBA00022801"/>
    </source>
</evidence>
<evidence type="ECO:0000256" key="3">
    <source>
        <dbReference type="ARBA" id="ARBA00022692"/>
    </source>
</evidence>
<feature type="transmembrane region" description="Helical" evidence="7">
    <location>
        <begin position="314"/>
        <end position="332"/>
    </location>
</feature>